<keyword evidence="6" id="KW-1185">Reference proteome</keyword>
<organism evidence="5 6">
    <name type="scientific">Scleropages formosus</name>
    <name type="common">Asian bonytongue</name>
    <name type="synonym">Osteoglossum formosum</name>
    <dbReference type="NCBI Taxonomy" id="113540"/>
    <lineage>
        <taxon>Eukaryota</taxon>
        <taxon>Metazoa</taxon>
        <taxon>Chordata</taxon>
        <taxon>Craniata</taxon>
        <taxon>Vertebrata</taxon>
        <taxon>Euteleostomi</taxon>
        <taxon>Actinopterygii</taxon>
        <taxon>Neopterygii</taxon>
        <taxon>Teleostei</taxon>
        <taxon>Osteoglossocephala</taxon>
        <taxon>Osteoglossomorpha</taxon>
        <taxon>Osteoglossiformes</taxon>
        <taxon>Osteoglossidae</taxon>
        <taxon>Scleropages</taxon>
    </lineage>
</organism>
<dbReference type="Pfam" id="PF07679">
    <property type="entry name" value="I-set"/>
    <property type="match status" value="1"/>
</dbReference>
<dbReference type="FunFam" id="2.60.40.10:FF:000900">
    <property type="entry name" value="Titin a"/>
    <property type="match status" value="1"/>
</dbReference>
<dbReference type="PANTHER" id="PTHR14340">
    <property type="entry name" value="MICROFIBRIL-ASSOCIATED GLYCOPROTEIN 3"/>
    <property type="match status" value="1"/>
</dbReference>
<dbReference type="Proteomes" id="UP000694397">
    <property type="component" value="Chromosome 21"/>
</dbReference>
<dbReference type="Pfam" id="PF00041">
    <property type="entry name" value="fn3"/>
    <property type="match status" value="2"/>
</dbReference>
<dbReference type="InterPro" id="IPR003599">
    <property type="entry name" value="Ig_sub"/>
</dbReference>
<dbReference type="Gene3D" id="2.60.40.10">
    <property type="entry name" value="Immunoglobulins"/>
    <property type="match status" value="3"/>
</dbReference>
<dbReference type="InterPro" id="IPR036116">
    <property type="entry name" value="FN3_sf"/>
</dbReference>
<evidence type="ECO:0000259" key="4">
    <source>
        <dbReference type="PROSITE" id="PS50853"/>
    </source>
</evidence>
<protein>
    <submittedName>
        <fullName evidence="5">Uncharacterized protein</fullName>
    </submittedName>
</protein>
<keyword evidence="1" id="KW-0677">Repeat</keyword>
<dbReference type="SMART" id="SM00409">
    <property type="entry name" value="IG"/>
    <property type="match status" value="1"/>
</dbReference>
<feature type="domain" description="Fibronectin type-III" evidence="4">
    <location>
        <begin position="19"/>
        <end position="113"/>
    </location>
</feature>
<dbReference type="InterPro" id="IPR013098">
    <property type="entry name" value="Ig_I-set"/>
</dbReference>
<feature type="domain" description="Ig-like" evidence="3">
    <location>
        <begin position="117"/>
        <end position="208"/>
    </location>
</feature>
<keyword evidence="2" id="KW-0393">Immunoglobulin domain</keyword>
<dbReference type="PROSITE" id="PS50853">
    <property type="entry name" value="FN3"/>
    <property type="match status" value="2"/>
</dbReference>
<dbReference type="InterPro" id="IPR036179">
    <property type="entry name" value="Ig-like_dom_sf"/>
</dbReference>
<accession>A0A8C9RTR4</accession>
<reference evidence="5" key="3">
    <citation type="submission" date="2025-09" db="UniProtKB">
        <authorList>
            <consortium name="Ensembl"/>
        </authorList>
    </citation>
    <scope>IDENTIFICATION</scope>
</reference>
<dbReference type="SUPFAM" id="SSF49265">
    <property type="entry name" value="Fibronectin type III"/>
    <property type="match status" value="1"/>
</dbReference>
<name>A0A8C9RTR4_SCLFO</name>
<sequence length="303" mass="34101">MLLTRMAVLAVDPVEKPGEPENFHITDIGKTFVFLKWKKPDYDGGSRNLAYHVERKLKEAEEWERLHKGAIKETFFMVDRCIENQIYQFRVQTKNEAGESNWVTTAETVVKEEVLQPVLNVNVDGILVVKAGDSIKIEAGLKGKPHPEVKWFKDGDTGDINKSPRVHIENGSNFSKFVMTSSKRGDSGTYVITATNSAGSCSANVIVNVLDKPGPVRDLAVSGISMDRCKLTWVHPEDDGGCEIQNYILEKCETKRMVWSIHSAAVITNFANVIHLLEGNEYIFRVRAENNSFFTSFCFTSFF</sequence>
<reference evidence="5 6" key="1">
    <citation type="submission" date="2019-04" db="EMBL/GenBank/DDBJ databases">
        <authorList>
            <consortium name="Wellcome Sanger Institute Data Sharing"/>
        </authorList>
    </citation>
    <scope>NUCLEOTIDE SEQUENCE [LARGE SCALE GENOMIC DNA]</scope>
</reference>
<dbReference type="Ensembl" id="ENSSFOT00015022049.2">
    <property type="protein sequence ID" value="ENSSFOP00015021806.2"/>
    <property type="gene ID" value="ENSSFOG00015014050.2"/>
</dbReference>
<dbReference type="GeneTree" id="ENSGT01110000267173"/>
<dbReference type="AlphaFoldDB" id="A0A8C9RTR4"/>
<proteinExistence type="predicted"/>
<dbReference type="InterPro" id="IPR013783">
    <property type="entry name" value="Ig-like_fold"/>
</dbReference>
<reference evidence="5" key="2">
    <citation type="submission" date="2025-08" db="UniProtKB">
        <authorList>
            <consortium name="Ensembl"/>
        </authorList>
    </citation>
    <scope>IDENTIFICATION</scope>
</reference>
<dbReference type="OrthoDB" id="5969272at2759"/>
<evidence type="ECO:0000256" key="2">
    <source>
        <dbReference type="ARBA" id="ARBA00023319"/>
    </source>
</evidence>
<dbReference type="InterPro" id="IPR007110">
    <property type="entry name" value="Ig-like_dom"/>
</dbReference>
<evidence type="ECO:0000313" key="6">
    <source>
        <dbReference type="Proteomes" id="UP000694397"/>
    </source>
</evidence>
<dbReference type="PANTHER" id="PTHR14340:SF9">
    <property type="entry name" value="FIBRONECTIN TYPE-III DOMAIN-CONTAINING PROTEIN"/>
    <property type="match status" value="1"/>
</dbReference>
<evidence type="ECO:0000256" key="1">
    <source>
        <dbReference type="ARBA" id="ARBA00022737"/>
    </source>
</evidence>
<dbReference type="SUPFAM" id="SSF48726">
    <property type="entry name" value="Immunoglobulin"/>
    <property type="match status" value="1"/>
</dbReference>
<dbReference type="InterPro" id="IPR003961">
    <property type="entry name" value="FN3_dom"/>
</dbReference>
<dbReference type="SMART" id="SM00060">
    <property type="entry name" value="FN3"/>
    <property type="match status" value="2"/>
</dbReference>
<feature type="domain" description="Fibronectin type-III" evidence="4">
    <location>
        <begin position="215"/>
        <end position="303"/>
    </location>
</feature>
<evidence type="ECO:0000259" key="3">
    <source>
        <dbReference type="PROSITE" id="PS50835"/>
    </source>
</evidence>
<dbReference type="FunFam" id="2.60.40.10:FF:000002">
    <property type="entry name" value="Titin a"/>
    <property type="match status" value="1"/>
</dbReference>
<dbReference type="CDD" id="cd00063">
    <property type="entry name" value="FN3"/>
    <property type="match status" value="2"/>
</dbReference>
<evidence type="ECO:0000313" key="5">
    <source>
        <dbReference type="Ensembl" id="ENSSFOP00015021806.2"/>
    </source>
</evidence>
<dbReference type="PROSITE" id="PS50835">
    <property type="entry name" value="IG_LIKE"/>
    <property type="match status" value="1"/>
</dbReference>